<dbReference type="KEGG" id="nva:G3M78_15160"/>
<keyword evidence="2" id="KW-0472">Membrane</keyword>
<sequence length="111" mass="12895">MEDDDWLDLSEQEGVTLGPEDALRREIEKTKRLKVERLQLRDQVEKLKQKVQFLENENETLRHNPAKQRDTQAPTRTAPLPAVSQWALILLGVNLLACAWLLYSLIFKEIS</sequence>
<dbReference type="EMBL" id="CP048620">
    <property type="protein sequence ID" value="QPJ66668.1"/>
    <property type="molecule type" value="Genomic_DNA"/>
</dbReference>
<evidence type="ECO:0000313" key="3">
    <source>
        <dbReference type="EMBL" id="QPJ66668.1"/>
    </source>
</evidence>
<evidence type="ECO:0000256" key="2">
    <source>
        <dbReference type="SAM" id="Phobius"/>
    </source>
</evidence>
<keyword evidence="2" id="KW-0812">Transmembrane</keyword>
<evidence type="ECO:0000313" key="4">
    <source>
        <dbReference type="Proteomes" id="UP000594464"/>
    </source>
</evidence>
<dbReference type="Proteomes" id="UP000594464">
    <property type="component" value="Chromosome"/>
</dbReference>
<feature type="compositionally biased region" description="Basic and acidic residues" evidence="1">
    <location>
        <begin position="59"/>
        <end position="70"/>
    </location>
</feature>
<proteinExistence type="predicted"/>
<protein>
    <submittedName>
        <fullName evidence="3">Uncharacterized protein</fullName>
    </submittedName>
</protein>
<feature type="transmembrane region" description="Helical" evidence="2">
    <location>
        <begin position="86"/>
        <end position="106"/>
    </location>
</feature>
<gene>
    <name evidence="3" type="ORF">G3M78_15160</name>
</gene>
<dbReference type="AlphaFoldDB" id="A0A7T0C556"/>
<evidence type="ECO:0000256" key="1">
    <source>
        <dbReference type="SAM" id="MobiDB-lite"/>
    </source>
</evidence>
<feature type="region of interest" description="Disordered" evidence="1">
    <location>
        <begin position="56"/>
        <end position="77"/>
    </location>
</feature>
<name>A0A7T0C556_9BACT</name>
<organism evidence="3 4">
    <name type="scientific">Candidatus Nitrohelix vancouverensis</name>
    <dbReference type="NCBI Taxonomy" id="2705534"/>
    <lineage>
        <taxon>Bacteria</taxon>
        <taxon>Pseudomonadati</taxon>
        <taxon>Nitrospinota/Tectimicrobiota group</taxon>
        <taxon>Nitrospinota</taxon>
        <taxon>Nitrospinia</taxon>
        <taxon>Nitrospinales</taxon>
        <taxon>Nitrospinaceae</taxon>
        <taxon>Candidatus Nitrohelix</taxon>
    </lineage>
</organism>
<keyword evidence="2" id="KW-1133">Transmembrane helix</keyword>
<accession>A0A7T0C556</accession>
<reference evidence="4" key="1">
    <citation type="submission" date="2020-02" db="EMBL/GenBank/DDBJ databases">
        <title>Genomic and physiological characterization of two novel Nitrospinaceae genera.</title>
        <authorList>
            <person name="Mueller A.J."/>
            <person name="Jung M.-Y."/>
            <person name="Strachan C.R."/>
            <person name="Herbold C.W."/>
            <person name="Kirkegaard R.H."/>
            <person name="Daims H."/>
        </authorList>
    </citation>
    <scope>NUCLEOTIDE SEQUENCE [LARGE SCALE GENOMIC DNA]</scope>
</reference>